<feature type="coiled-coil region" evidence="3">
    <location>
        <begin position="193"/>
        <end position="220"/>
    </location>
</feature>
<dbReference type="Gene3D" id="1.10.8.430">
    <property type="entry name" value="Helical domain of apoptotic protease-activating factors"/>
    <property type="match status" value="1"/>
</dbReference>
<keyword evidence="1" id="KW-0611">Plant defense</keyword>
<dbReference type="Gene3D" id="3.40.50.300">
    <property type="entry name" value="P-loop containing nucleotide triphosphate hydrolases"/>
    <property type="match status" value="1"/>
</dbReference>
<accession>A0A443PM05</accession>
<proteinExistence type="predicted"/>
<keyword evidence="2" id="KW-0547">Nucleotide-binding</keyword>
<evidence type="ECO:0000256" key="3">
    <source>
        <dbReference type="SAM" id="Coils"/>
    </source>
</evidence>
<dbReference type="GO" id="GO:0043531">
    <property type="term" value="F:ADP binding"/>
    <property type="evidence" value="ECO:0007669"/>
    <property type="project" value="InterPro"/>
</dbReference>
<dbReference type="FunFam" id="3.40.50.300:FF:001091">
    <property type="entry name" value="Probable disease resistance protein At1g61300"/>
    <property type="match status" value="1"/>
</dbReference>
<dbReference type="Pfam" id="PF00931">
    <property type="entry name" value="NB-ARC"/>
    <property type="match status" value="1"/>
</dbReference>
<evidence type="ECO:0000256" key="1">
    <source>
        <dbReference type="ARBA" id="ARBA00022821"/>
    </source>
</evidence>
<feature type="domain" description="AAA+ ATPase" evidence="4">
    <location>
        <begin position="137"/>
        <end position="276"/>
    </location>
</feature>
<evidence type="ECO:0000256" key="2">
    <source>
        <dbReference type="ARBA" id="ARBA00022840"/>
    </source>
</evidence>
<dbReference type="EMBL" id="QPKB01000009">
    <property type="protein sequence ID" value="RWR91831.1"/>
    <property type="molecule type" value="Genomic_DNA"/>
</dbReference>
<dbReference type="SUPFAM" id="SSF52540">
    <property type="entry name" value="P-loop containing nucleoside triphosphate hydrolases"/>
    <property type="match status" value="1"/>
</dbReference>
<dbReference type="Proteomes" id="UP000283530">
    <property type="component" value="Unassembled WGS sequence"/>
</dbReference>
<sequence>METLESKRRTLIATNNDIKRRVEFAKLQGGSASNQVTHWLQEVESMERKVSDTQRDFEEQKNCWKGFFPNYYRRRKISKKSSILIGQVDELITNGKFENGVTEPLPLVTNALPTMPIVGKTAELTRQEIWNYILGTEKPIIGVHGMGGVGKTTIMRNIHNDLSQQSEPKHFDCFIWITVSNDVDVNKLQRKIAKELEIDMEEDDDENDRARKIFNALKRRKKFLLILDDMWKQFDLVEVGIPIPSEENGCKVVLTTRDKGIFGPMQAHAIEVRVLSEDESWEFFKNIVGGVIHSKDIEHLAKDVAKECRNLPLAIKTVGGSMCGVDNAAVWMDASKDLKEANGGFTRWCCC</sequence>
<keyword evidence="6" id="KW-1185">Reference proteome</keyword>
<evidence type="ECO:0000313" key="5">
    <source>
        <dbReference type="EMBL" id="RWR91831.1"/>
    </source>
</evidence>
<name>A0A443PM05_9MAGN</name>
<dbReference type="InterPro" id="IPR002182">
    <property type="entry name" value="NB-ARC"/>
</dbReference>
<keyword evidence="2" id="KW-0067">ATP-binding</keyword>
<dbReference type="PRINTS" id="PR00364">
    <property type="entry name" value="DISEASERSIST"/>
</dbReference>
<reference evidence="5 6" key="1">
    <citation type="journal article" date="2019" name="Nat. Plants">
        <title>Stout camphor tree genome fills gaps in understanding of flowering plant genome evolution.</title>
        <authorList>
            <person name="Chaw S.M."/>
            <person name="Liu Y.C."/>
            <person name="Wu Y.W."/>
            <person name="Wang H.Y."/>
            <person name="Lin C.I."/>
            <person name="Wu C.S."/>
            <person name="Ke H.M."/>
            <person name="Chang L.Y."/>
            <person name="Hsu C.Y."/>
            <person name="Yang H.T."/>
            <person name="Sudianto E."/>
            <person name="Hsu M.H."/>
            <person name="Wu K.P."/>
            <person name="Wang L.N."/>
            <person name="Leebens-Mack J.H."/>
            <person name="Tsai I.J."/>
        </authorList>
    </citation>
    <scope>NUCLEOTIDE SEQUENCE [LARGE SCALE GENOMIC DNA]</scope>
    <source>
        <strain evidence="6">cv. Chaw 1501</strain>
        <tissue evidence="5">Young leaves</tissue>
    </source>
</reference>
<organism evidence="5 6">
    <name type="scientific">Cinnamomum micranthum f. kanehirae</name>
    <dbReference type="NCBI Taxonomy" id="337451"/>
    <lineage>
        <taxon>Eukaryota</taxon>
        <taxon>Viridiplantae</taxon>
        <taxon>Streptophyta</taxon>
        <taxon>Embryophyta</taxon>
        <taxon>Tracheophyta</taxon>
        <taxon>Spermatophyta</taxon>
        <taxon>Magnoliopsida</taxon>
        <taxon>Magnoliidae</taxon>
        <taxon>Laurales</taxon>
        <taxon>Lauraceae</taxon>
        <taxon>Cinnamomum</taxon>
    </lineage>
</organism>
<comment type="caution">
    <text evidence="5">The sequence shown here is derived from an EMBL/GenBank/DDBJ whole genome shotgun (WGS) entry which is preliminary data.</text>
</comment>
<dbReference type="GO" id="GO:0006952">
    <property type="term" value="P:defense response"/>
    <property type="evidence" value="ECO:0007669"/>
    <property type="project" value="UniProtKB-KW"/>
</dbReference>
<dbReference type="OrthoDB" id="988845at2759"/>
<dbReference type="InterPro" id="IPR027417">
    <property type="entry name" value="P-loop_NTPase"/>
</dbReference>
<evidence type="ECO:0000259" key="4">
    <source>
        <dbReference type="SMART" id="SM00382"/>
    </source>
</evidence>
<dbReference type="PANTHER" id="PTHR33463:SF209">
    <property type="entry name" value="DISEASE RESISTANCE PROTEIN RPS2-LIKE"/>
    <property type="match status" value="1"/>
</dbReference>
<evidence type="ECO:0000313" key="6">
    <source>
        <dbReference type="Proteomes" id="UP000283530"/>
    </source>
</evidence>
<keyword evidence="3" id="KW-0175">Coiled coil</keyword>
<dbReference type="AlphaFoldDB" id="A0A443PM05"/>
<dbReference type="GO" id="GO:0005524">
    <property type="term" value="F:ATP binding"/>
    <property type="evidence" value="ECO:0007669"/>
    <property type="project" value="UniProtKB-KW"/>
</dbReference>
<dbReference type="InterPro" id="IPR042197">
    <property type="entry name" value="Apaf_helical"/>
</dbReference>
<dbReference type="InterPro" id="IPR003593">
    <property type="entry name" value="AAA+_ATPase"/>
</dbReference>
<gene>
    <name evidence="5" type="ORF">CKAN_02100500</name>
</gene>
<dbReference type="SMART" id="SM00382">
    <property type="entry name" value="AAA"/>
    <property type="match status" value="1"/>
</dbReference>
<protein>
    <submittedName>
        <fullName evidence="5">Disease resistance-like protein isoform X1</fullName>
    </submittedName>
</protein>
<dbReference type="InterPro" id="IPR050905">
    <property type="entry name" value="Plant_NBS-LRR"/>
</dbReference>
<dbReference type="PANTHER" id="PTHR33463">
    <property type="entry name" value="NB-ARC DOMAIN-CONTAINING PROTEIN-RELATED"/>
    <property type="match status" value="1"/>
</dbReference>